<proteinExistence type="inferred from homology"/>
<evidence type="ECO:0000313" key="12">
    <source>
        <dbReference type="Proteomes" id="UP000824078"/>
    </source>
</evidence>
<dbReference type="GO" id="GO:0005737">
    <property type="term" value="C:cytoplasm"/>
    <property type="evidence" value="ECO:0007669"/>
    <property type="project" value="UniProtKB-SubCell"/>
</dbReference>
<evidence type="ECO:0000256" key="4">
    <source>
        <dbReference type="ARBA" id="ARBA00022842"/>
    </source>
</evidence>
<evidence type="ECO:0000313" key="11">
    <source>
        <dbReference type="EMBL" id="HIU24205.1"/>
    </source>
</evidence>
<dbReference type="GO" id="GO:0005525">
    <property type="term" value="F:GTP binding"/>
    <property type="evidence" value="ECO:0007669"/>
    <property type="project" value="UniProtKB-UniRule"/>
</dbReference>
<evidence type="ECO:0000256" key="6">
    <source>
        <dbReference type="HAMAP-Rule" id="MF_00900"/>
    </source>
</evidence>
<dbReference type="Pfam" id="PF13167">
    <property type="entry name" value="GTP-bdg_N"/>
    <property type="match status" value="1"/>
</dbReference>
<evidence type="ECO:0000259" key="10">
    <source>
        <dbReference type="PROSITE" id="PS51705"/>
    </source>
</evidence>
<feature type="binding site" evidence="7">
    <location>
        <begin position="219"/>
        <end position="226"/>
    </location>
    <ligand>
        <name>GTP</name>
        <dbReference type="ChEBI" id="CHEBI:37565"/>
    </ligand>
</feature>
<organism evidence="11 12">
    <name type="scientific">Candidatus Coprovicinus avistercoris</name>
    <dbReference type="NCBI Taxonomy" id="2840754"/>
    <lineage>
        <taxon>Bacteria</taxon>
        <taxon>Bacillati</taxon>
        <taxon>Actinomycetota</taxon>
        <taxon>Coriobacteriia</taxon>
        <taxon>Coriobacteriales</taxon>
        <taxon>Coriobacteriaceae</taxon>
        <taxon>Coriobacteriaceae incertae sedis</taxon>
        <taxon>Candidatus Coprovicinus</taxon>
    </lineage>
</organism>
<dbReference type="GO" id="GO:0043022">
    <property type="term" value="F:ribosome binding"/>
    <property type="evidence" value="ECO:0007669"/>
    <property type="project" value="TreeGrafter"/>
</dbReference>
<dbReference type="InterPro" id="IPR016496">
    <property type="entry name" value="GTPase_HflX"/>
</dbReference>
<evidence type="ECO:0000256" key="7">
    <source>
        <dbReference type="PIRSR" id="PIRSR006809-1"/>
    </source>
</evidence>
<dbReference type="PROSITE" id="PS51705">
    <property type="entry name" value="G_HFLX"/>
    <property type="match status" value="1"/>
</dbReference>
<name>A0A9D1HZJ9_9ACTN</name>
<keyword evidence="2 8" id="KW-0479">Metal-binding</keyword>
<comment type="cofactor">
    <cofactor evidence="8">
        <name>Mg(2+)</name>
        <dbReference type="ChEBI" id="CHEBI:18420"/>
    </cofactor>
</comment>
<comment type="subcellular location">
    <subcellularLocation>
        <location evidence="6">Cytoplasm</location>
    </subcellularLocation>
    <text evidence="6">May associate with membranes.</text>
</comment>
<dbReference type="Gene3D" id="3.40.50.11060">
    <property type="entry name" value="GTPase HflX, N-terminal domain"/>
    <property type="match status" value="1"/>
</dbReference>
<evidence type="ECO:0000256" key="3">
    <source>
        <dbReference type="ARBA" id="ARBA00022741"/>
    </source>
</evidence>
<dbReference type="InterPro" id="IPR006073">
    <property type="entry name" value="GTP-bd"/>
</dbReference>
<dbReference type="GO" id="GO:0003924">
    <property type="term" value="F:GTPase activity"/>
    <property type="evidence" value="ECO:0007669"/>
    <property type="project" value="UniProtKB-UniRule"/>
</dbReference>
<gene>
    <name evidence="6 11" type="primary">hflX</name>
    <name evidence="11" type="ORF">IAD17_04730</name>
</gene>
<dbReference type="InterPro" id="IPR025121">
    <property type="entry name" value="GTPase_HflX_N"/>
</dbReference>
<keyword evidence="1 6" id="KW-0963">Cytoplasm</keyword>
<dbReference type="Pfam" id="PF16360">
    <property type="entry name" value="GTP-bdg_M"/>
    <property type="match status" value="1"/>
</dbReference>
<feature type="binding site" evidence="7">
    <location>
        <begin position="356"/>
        <end position="358"/>
    </location>
    <ligand>
        <name>GTP</name>
        <dbReference type="ChEBI" id="CHEBI:37565"/>
    </ligand>
</feature>
<feature type="binding site" evidence="7">
    <location>
        <begin position="266"/>
        <end position="269"/>
    </location>
    <ligand>
        <name>GTP</name>
        <dbReference type="ChEBI" id="CHEBI:37565"/>
    </ligand>
</feature>
<comment type="subunit">
    <text evidence="6">Monomer. Associates with the 50S ribosomal subunit.</text>
</comment>
<dbReference type="PRINTS" id="PR00326">
    <property type="entry name" value="GTP1OBG"/>
</dbReference>
<evidence type="ECO:0000256" key="5">
    <source>
        <dbReference type="ARBA" id="ARBA00023134"/>
    </source>
</evidence>
<keyword evidence="5 6" id="KW-0342">GTP-binding</keyword>
<evidence type="ECO:0000256" key="9">
    <source>
        <dbReference type="SAM" id="Coils"/>
    </source>
</evidence>
<dbReference type="SUPFAM" id="SSF52540">
    <property type="entry name" value="P-loop containing nucleoside triphosphate hydrolases"/>
    <property type="match status" value="1"/>
</dbReference>
<comment type="similarity">
    <text evidence="6">Belongs to the TRAFAC class OBG-HflX-like GTPase superfamily. HflX GTPase family.</text>
</comment>
<sequence>MTSRFAPYSTSHEKERAVLVGVDLGPDKSEWPVETSLNELERLVETDGAMVVGRLTQRLDRPVARTFIGSGKTEELVCLAHNLEANVVVFDDELTPSQQANLERAIGNGIKVIDRTALILDIFGVHAKTREGRLQVQLAQLQYLYPRLRGMWSHLVREQTRGGIGSRFGQGESQLEVDRRLVRKRIATLQEKLSQLEKRRATQSKARWESGVWRTALAGYTNAGKSTLLNTLASANAYVQDELFATLDPTTRVLDLEEGRKIALTDTVGFIQKLPTTLVEAFKSTLAEVNAADLILRVVDASDEGYLRELAAVDEVLHQIGAADKRSVVVFNKIDLLSANELQHMRSAYPQAVFVSALTGEGLASLKYRIAKEASDGDVVLSVMIPYSKGLLMKMAHERCRVVHERYVEGGLLVTLNADKRMAATLEPYRVDESSL</sequence>
<dbReference type="Pfam" id="PF01926">
    <property type="entry name" value="MMR_HSR1"/>
    <property type="match status" value="1"/>
</dbReference>
<dbReference type="PANTHER" id="PTHR10229">
    <property type="entry name" value="GTP-BINDING PROTEIN HFLX"/>
    <property type="match status" value="1"/>
</dbReference>
<dbReference type="InterPro" id="IPR027417">
    <property type="entry name" value="P-loop_NTPase"/>
</dbReference>
<keyword evidence="4 8" id="KW-0460">Magnesium</keyword>
<evidence type="ECO:0000256" key="8">
    <source>
        <dbReference type="PIRSR" id="PIRSR006809-2"/>
    </source>
</evidence>
<feature type="binding site" evidence="8">
    <location>
        <position position="226"/>
    </location>
    <ligand>
        <name>Mg(2+)</name>
        <dbReference type="ChEBI" id="CHEBI:18420"/>
    </ligand>
</feature>
<dbReference type="HAMAP" id="MF_00900">
    <property type="entry name" value="GTPase_HflX"/>
    <property type="match status" value="1"/>
</dbReference>
<dbReference type="CDD" id="cd01878">
    <property type="entry name" value="HflX"/>
    <property type="match status" value="1"/>
</dbReference>
<dbReference type="EMBL" id="DVMQ01000015">
    <property type="protein sequence ID" value="HIU24205.1"/>
    <property type="molecule type" value="Genomic_DNA"/>
</dbReference>
<dbReference type="Gene3D" id="3.40.50.300">
    <property type="entry name" value="P-loop containing nucleotide triphosphate hydrolases"/>
    <property type="match status" value="1"/>
</dbReference>
<feature type="coiled-coil region" evidence="9">
    <location>
        <begin position="179"/>
        <end position="206"/>
    </location>
</feature>
<dbReference type="Gene3D" id="6.10.250.2860">
    <property type="match status" value="1"/>
</dbReference>
<dbReference type="NCBIfam" id="TIGR03156">
    <property type="entry name" value="GTP_HflX"/>
    <property type="match status" value="1"/>
</dbReference>
<keyword evidence="3 6" id="KW-0547">Nucleotide-binding</keyword>
<dbReference type="InterPro" id="IPR032305">
    <property type="entry name" value="GTP-bd_M"/>
</dbReference>
<dbReference type="InterPro" id="IPR042108">
    <property type="entry name" value="GTPase_HflX_N_sf"/>
</dbReference>
<reference evidence="11" key="1">
    <citation type="submission" date="2020-10" db="EMBL/GenBank/DDBJ databases">
        <authorList>
            <person name="Gilroy R."/>
        </authorList>
    </citation>
    <scope>NUCLEOTIDE SEQUENCE</scope>
    <source>
        <strain evidence="11">ChiHjej12B11-29160</strain>
    </source>
</reference>
<evidence type="ECO:0000256" key="1">
    <source>
        <dbReference type="ARBA" id="ARBA00022490"/>
    </source>
</evidence>
<feature type="domain" description="Hflx-type G" evidence="10">
    <location>
        <begin position="213"/>
        <end position="378"/>
    </location>
</feature>
<feature type="binding site" evidence="7">
    <location>
        <begin position="332"/>
        <end position="335"/>
    </location>
    <ligand>
        <name>GTP</name>
        <dbReference type="ChEBI" id="CHEBI:37565"/>
    </ligand>
</feature>
<accession>A0A9D1HZJ9</accession>
<evidence type="ECO:0000256" key="2">
    <source>
        <dbReference type="ARBA" id="ARBA00022723"/>
    </source>
</evidence>
<feature type="binding site" evidence="8">
    <location>
        <position position="246"/>
    </location>
    <ligand>
        <name>Mg(2+)</name>
        <dbReference type="ChEBI" id="CHEBI:18420"/>
    </ligand>
</feature>
<protein>
    <recommendedName>
        <fullName evidence="6">GTPase HflX</fullName>
    </recommendedName>
    <alternativeName>
        <fullName evidence="6">GTP-binding protein HflX</fullName>
    </alternativeName>
</protein>
<dbReference type="PANTHER" id="PTHR10229:SF0">
    <property type="entry name" value="GTP-BINDING PROTEIN 6-RELATED"/>
    <property type="match status" value="1"/>
</dbReference>
<comment type="function">
    <text evidence="6">GTPase that associates with the 50S ribosomal subunit and may have a role during protein synthesis or ribosome biogenesis.</text>
</comment>
<dbReference type="GO" id="GO:0046872">
    <property type="term" value="F:metal ion binding"/>
    <property type="evidence" value="ECO:0007669"/>
    <property type="project" value="UniProtKB-KW"/>
</dbReference>
<dbReference type="AlphaFoldDB" id="A0A9D1HZJ9"/>
<comment type="caution">
    <text evidence="11">The sequence shown here is derived from an EMBL/GenBank/DDBJ whole genome shotgun (WGS) entry which is preliminary data.</text>
</comment>
<dbReference type="FunFam" id="3.40.50.11060:FF:000001">
    <property type="entry name" value="GTPase HflX"/>
    <property type="match status" value="1"/>
</dbReference>
<dbReference type="Proteomes" id="UP000824078">
    <property type="component" value="Unassembled WGS sequence"/>
</dbReference>
<keyword evidence="9" id="KW-0175">Coiled coil</keyword>
<dbReference type="PIRSF" id="PIRSF006809">
    <property type="entry name" value="GTP-binding_hflX_prd"/>
    <property type="match status" value="1"/>
</dbReference>
<feature type="binding site" evidence="7">
    <location>
        <begin position="244"/>
        <end position="248"/>
    </location>
    <ligand>
        <name>GTP</name>
        <dbReference type="ChEBI" id="CHEBI:37565"/>
    </ligand>
</feature>
<dbReference type="InterPro" id="IPR030394">
    <property type="entry name" value="G_HFLX_dom"/>
</dbReference>
<reference evidence="11" key="2">
    <citation type="journal article" date="2021" name="PeerJ">
        <title>Extensive microbial diversity within the chicken gut microbiome revealed by metagenomics and culture.</title>
        <authorList>
            <person name="Gilroy R."/>
            <person name="Ravi A."/>
            <person name="Getino M."/>
            <person name="Pursley I."/>
            <person name="Horton D.L."/>
            <person name="Alikhan N.F."/>
            <person name="Baker D."/>
            <person name="Gharbi K."/>
            <person name="Hall N."/>
            <person name="Watson M."/>
            <person name="Adriaenssens E.M."/>
            <person name="Foster-Nyarko E."/>
            <person name="Jarju S."/>
            <person name="Secka A."/>
            <person name="Antonio M."/>
            <person name="Oren A."/>
            <person name="Chaudhuri R.R."/>
            <person name="La Ragione R."/>
            <person name="Hildebrand F."/>
            <person name="Pallen M.J."/>
        </authorList>
    </citation>
    <scope>NUCLEOTIDE SEQUENCE</scope>
    <source>
        <strain evidence="11">ChiHjej12B11-29160</strain>
    </source>
</reference>